<keyword evidence="1" id="KW-0547">Nucleotide-binding</keyword>
<dbReference type="PANTHER" id="PTHR13504">
    <property type="entry name" value="FIDO DOMAIN-CONTAINING PROTEIN DDB_G0283145"/>
    <property type="match status" value="1"/>
</dbReference>
<dbReference type="AlphaFoldDB" id="A0A2T7UER2"/>
<feature type="domain" description="Fido" evidence="3">
    <location>
        <begin position="234"/>
        <end position="374"/>
    </location>
</feature>
<dbReference type="InterPro" id="IPR036597">
    <property type="entry name" value="Fido-like_dom_sf"/>
</dbReference>
<evidence type="ECO:0000259" key="3">
    <source>
        <dbReference type="PROSITE" id="PS51459"/>
    </source>
</evidence>
<dbReference type="RefSeq" id="WP_053173409.1">
    <property type="nucleotide sequence ID" value="NZ_LFYT02000007.1"/>
</dbReference>
<dbReference type="OrthoDB" id="9807853at2"/>
<evidence type="ECO:0000256" key="1">
    <source>
        <dbReference type="PIRSR" id="PIRSR640198-2"/>
    </source>
</evidence>
<proteinExistence type="predicted"/>
<evidence type="ECO:0000313" key="4">
    <source>
        <dbReference type="EMBL" id="PVE43205.1"/>
    </source>
</evidence>
<sequence length="477" mass="53124">MPRITPADELQLIESIVAAHPGGIGIADIELAMAQRQGGSLNRRSLQRRLLKLIDAKRIASEGQSIALVYKPVALAWSQLAGGGRGVIAPVGVAEAEPDLPVSPAGARIRDRVRQPLMLRRPVGYRREFLEAYQPGVTFYLPADLRSQLHEMGRTPAHERPAGTYARDILGRLLVDLSWASSRLEGNTYSRLDTQNLIEHGQAAQGKDAIETQMILNHKAAIEMLIEDTNEVGFDAFTFKNLHAVLSQELMRDPQASGRLRRRVVEISGTVFHPLAMPQVIEDCFELLLSKAAAIPDPFEQAFFLMVQLPYLQPFEDVNKRLSRIAANMPLIQQNLCPLSFIDVPERAYIEGTLGVYELNEVDLLRDVFVWAYERSCQRYLAITQTMVEPDPLKIKYREALIQAVQAVVKGLQAPSPDSLATVVARMQVPAADQDAFTHMLAEALQQLHEGSVARYRLRRSEYLAWQLVCSGGGDHL</sequence>
<dbReference type="PANTHER" id="PTHR13504:SF38">
    <property type="entry name" value="FIDO DOMAIN-CONTAINING PROTEIN"/>
    <property type="match status" value="1"/>
</dbReference>
<name>A0A2T7UER2_9BURK</name>
<keyword evidence="5" id="KW-1185">Reference proteome</keyword>
<dbReference type="InterPro" id="IPR040198">
    <property type="entry name" value="Fido_containing"/>
</dbReference>
<evidence type="ECO:0000256" key="2">
    <source>
        <dbReference type="PIRSR" id="PIRSR640198-3"/>
    </source>
</evidence>
<dbReference type="PROSITE" id="PS51459">
    <property type="entry name" value="FIDO"/>
    <property type="match status" value="1"/>
</dbReference>
<evidence type="ECO:0000313" key="5">
    <source>
        <dbReference type="Proteomes" id="UP000037507"/>
    </source>
</evidence>
<keyword evidence="1" id="KW-0067">ATP-binding</keyword>
<dbReference type="Pfam" id="PF02661">
    <property type="entry name" value="Fic"/>
    <property type="match status" value="1"/>
</dbReference>
<feature type="site" description="Important for autoinhibition of adenylyltransferase activity" evidence="2">
    <location>
        <position position="185"/>
    </location>
</feature>
<accession>A0A2T7UER2</accession>
<dbReference type="GO" id="GO:0005524">
    <property type="term" value="F:ATP binding"/>
    <property type="evidence" value="ECO:0007669"/>
    <property type="project" value="UniProtKB-KW"/>
</dbReference>
<reference evidence="4" key="1">
    <citation type="submission" date="2017-04" db="EMBL/GenBank/DDBJ databases">
        <title>Unexpected and diverse lifestyles within the genus Limnohabitans.</title>
        <authorList>
            <person name="Kasalicky V."/>
            <person name="Mehrshad M."/>
            <person name="Andrei S.-A."/>
            <person name="Salcher M."/>
            <person name="Kratochvilova H."/>
            <person name="Simek K."/>
            <person name="Ghai R."/>
        </authorList>
    </citation>
    <scope>NUCLEOTIDE SEQUENCE [LARGE SCALE GENOMIC DNA]</scope>
    <source>
        <strain evidence="4">II-D5</strain>
    </source>
</reference>
<comment type="caution">
    <text evidence="4">The sequence shown here is derived from an EMBL/GenBank/DDBJ whole genome shotgun (WGS) entry which is preliminary data.</text>
</comment>
<dbReference type="InterPro" id="IPR003812">
    <property type="entry name" value="Fido"/>
</dbReference>
<protein>
    <submittedName>
        <fullName evidence="4">Cell filamentation protein Fic</fullName>
    </submittedName>
</protein>
<organism evidence="4 5">
    <name type="scientific">Limnohabitans planktonicus II-D5</name>
    <dbReference type="NCBI Taxonomy" id="1293045"/>
    <lineage>
        <taxon>Bacteria</taxon>
        <taxon>Pseudomonadati</taxon>
        <taxon>Pseudomonadota</taxon>
        <taxon>Betaproteobacteria</taxon>
        <taxon>Burkholderiales</taxon>
        <taxon>Comamonadaceae</taxon>
        <taxon>Limnohabitans</taxon>
    </lineage>
</organism>
<feature type="binding site" evidence="1">
    <location>
        <begin position="317"/>
        <end position="324"/>
    </location>
    <ligand>
        <name>ATP</name>
        <dbReference type="ChEBI" id="CHEBI:30616"/>
    </ligand>
</feature>
<dbReference type="Gene3D" id="1.10.3290.10">
    <property type="entry name" value="Fido-like domain"/>
    <property type="match status" value="1"/>
</dbReference>
<dbReference type="SUPFAM" id="SSF140931">
    <property type="entry name" value="Fic-like"/>
    <property type="match status" value="1"/>
</dbReference>
<dbReference type="STRING" id="1293045.H663_12360"/>
<dbReference type="Proteomes" id="UP000037507">
    <property type="component" value="Unassembled WGS sequence"/>
</dbReference>
<dbReference type="EMBL" id="LFYT02000007">
    <property type="protein sequence ID" value="PVE43205.1"/>
    <property type="molecule type" value="Genomic_DNA"/>
</dbReference>
<gene>
    <name evidence="4" type="ORF">H663_007900</name>
</gene>